<dbReference type="GO" id="GO:0005737">
    <property type="term" value="C:cytoplasm"/>
    <property type="evidence" value="ECO:0007669"/>
    <property type="project" value="TreeGrafter"/>
</dbReference>
<evidence type="ECO:0000313" key="12">
    <source>
        <dbReference type="EMBL" id="EGG23869.1"/>
    </source>
</evidence>
<feature type="binding site" evidence="8">
    <location>
        <position position="360"/>
    </location>
    <ligand>
        <name>Zn(2+)</name>
        <dbReference type="ChEBI" id="CHEBI:29105"/>
        <note>catalytic</note>
    </ligand>
</feature>
<dbReference type="Gene3D" id="3.10.170.20">
    <property type="match status" value="1"/>
</dbReference>
<evidence type="ECO:0000256" key="9">
    <source>
        <dbReference type="SAM" id="MobiDB-lite"/>
    </source>
</evidence>
<keyword evidence="10" id="KW-1133">Transmembrane helix</keyword>
<feature type="compositionally biased region" description="Low complexity" evidence="9">
    <location>
        <begin position="133"/>
        <end position="149"/>
    </location>
</feature>
<evidence type="ECO:0000256" key="10">
    <source>
        <dbReference type="SAM" id="Phobius"/>
    </source>
</evidence>
<dbReference type="Gene3D" id="2.10.55.10">
    <property type="entry name" value="Leishmanolysin domain 3"/>
    <property type="match status" value="1"/>
</dbReference>
<reference evidence="13" key="1">
    <citation type="journal article" date="2011" name="Genome Res.">
        <title>Phylogeny-wide analysis of social amoeba genomes highlights ancient origins for complex intercellular communication.</title>
        <authorList>
            <person name="Heidel A.J."/>
            <person name="Lawal H.M."/>
            <person name="Felder M."/>
            <person name="Schilde C."/>
            <person name="Helps N.R."/>
            <person name="Tunggal B."/>
            <person name="Rivero F."/>
            <person name="John U."/>
            <person name="Schleicher M."/>
            <person name="Eichinger L."/>
            <person name="Platzer M."/>
            <person name="Noegel A.A."/>
            <person name="Schaap P."/>
            <person name="Gloeckner G."/>
        </authorList>
    </citation>
    <scope>NUCLEOTIDE SEQUENCE [LARGE SCALE GENOMIC DNA]</scope>
    <source>
        <strain evidence="13">SH3</strain>
    </source>
</reference>
<dbReference type="RefSeq" id="XP_004361720.1">
    <property type="nucleotide sequence ID" value="XM_004361663.1"/>
</dbReference>
<evidence type="ECO:0000313" key="13">
    <source>
        <dbReference type="Proteomes" id="UP000007797"/>
    </source>
</evidence>
<dbReference type="AlphaFoldDB" id="F4PJU5"/>
<dbReference type="PANTHER" id="PTHR10942">
    <property type="entry name" value="LEISHMANOLYSIN-LIKE PEPTIDASE"/>
    <property type="match status" value="1"/>
</dbReference>
<name>F4PJU5_CACFS</name>
<dbReference type="OrthoDB" id="527990at2759"/>
<dbReference type="GO" id="GO:0016020">
    <property type="term" value="C:membrane"/>
    <property type="evidence" value="ECO:0007669"/>
    <property type="project" value="InterPro"/>
</dbReference>
<keyword evidence="11" id="KW-0732">Signal</keyword>
<dbReference type="PANTHER" id="PTHR10942:SF0">
    <property type="entry name" value="LEISHMANOLYSIN-LIKE PEPTIDASE"/>
    <property type="match status" value="1"/>
</dbReference>
<organism evidence="12 13">
    <name type="scientific">Cavenderia fasciculata</name>
    <name type="common">Slime mold</name>
    <name type="synonym">Dictyostelium fasciculatum</name>
    <dbReference type="NCBI Taxonomy" id="261658"/>
    <lineage>
        <taxon>Eukaryota</taxon>
        <taxon>Amoebozoa</taxon>
        <taxon>Evosea</taxon>
        <taxon>Eumycetozoa</taxon>
        <taxon>Dictyostelia</taxon>
        <taxon>Acytosteliales</taxon>
        <taxon>Cavenderiaceae</taxon>
        <taxon>Cavenderia</taxon>
    </lineage>
</organism>
<proteinExistence type="inferred from homology"/>
<feature type="region of interest" description="Disordered" evidence="9">
    <location>
        <begin position="120"/>
        <end position="151"/>
    </location>
</feature>
<keyword evidence="5 8" id="KW-0862">Zinc</keyword>
<dbReference type="InterPro" id="IPR001577">
    <property type="entry name" value="Peptidase_M8"/>
</dbReference>
<feature type="chain" id="PRO_5003319340" evidence="11">
    <location>
        <begin position="25"/>
        <end position="700"/>
    </location>
</feature>
<sequence>MKYRFKLLFIFLFLVFFLFHFTFATSNQKEQSTTTTKSNNDIISNNKPSQSKLSINDIINKGYDDWSKSKHTHQKVTSNKFVESSSSSSLDQGSIGGYKCQHDVVSKDIDGKIKEGLKHLKEEDLPPPPPPSSSSSSSSESSSSSSSSSLPKGFLKASKMVNNEEDVVESTRQPIRITFESIIEADTFKCTTVGQQVPTGLATASKSCSTATANDASCMYTCTSNDLVTNQVIENINVVMANMRELFANLLMVDQVNPLKLNSFVWSQLNQECDYGIPINSSMIADGIQNTDIIVYVTSRPTTSTSTIAYAKACNFNVFTLNRKQIYGRPLAATINFNPIYFNASPSRLTFKEYVRVGIHEMTHALGFSNMFYSSYQNQNGLYQNPLIGLTQTGKTPKGVSYEIDRFAINSTSVLEFAQDHFECNQAFGVQLEDSGGSGTSYSHWEKRQIGEEYMLGYVAPIMPITGLTLSLLQDTGWYDVAMDKAEPLLFGKKMGCDFMTQCTPDSWNYQGYFCNNPGKRGCTPTRMGKGVCTIFQYQNDLPAAYQHFTDTKFGGEYAADACPLYQVPDNYQLGVQYCVDVSQTGNSDVHEVFSDNSRCFEYSDNGDVKQACWEFKCQGTQVSVNVNGVWNLCPDATNITVSGINILCPHGFVECGATPTKVEIDSLSSSCNTLLPQKFNIFGFIFLLFIVFLSSNFIK</sequence>
<dbReference type="KEGG" id="dfa:DFA_06007"/>
<gene>
    <name evidence="12" type="primary">sigB</name>
    <name evidence="12" type="ORF">DFA_06007</name>
</gene>
<dbReference type="FunFam" id="3.90.132.10:FF:000001">
    <property type="entry name" value="leishmanolysin-like peptidase isoform X2"/>
    <property type="match status" value="1"/>
</dbReference>
<dbReference type="Gene3D" id="3.90.132.10">
    <property type="entry name" value="Leishmanolysin , domain 2"/>
    <property type="match status" value="1"/>
</dbReference>
<keyword evidence="6 8" id="KW-0482">Metalloprotease</keyword>
<keyword evidence="4" id="KW-0378">Hydrolase</keyword>
<dbReference type="GeneID" id="14876063"/>
<protein>
    <submittedName>
        <fullName evidence="12">Peptidase M8</fullName>
    </submittedName>
</protein>
<evidence type="ECO:0000256" key="11">
    <source>
        <dbReference type="SAM" id="SignalP"/>
    </source>
</evidence>
<dbReference type="GO" id="GO:0046872">
    <property type="term" value="F:metal ion binding"/>
    <property type="evidence" value="ECO:0007669"/>
    <property type="project" value="UniProtKB-KW"/>
</dbReference>
<dbReference type="EMBL" id="GL883007">
    <property type="protein sequence ID" value="EGG23869.1"/>
    <property type="molecule type" value="Genomic_DNA"/>
</dbReference>
<dbReference type="OMA" id="WLMTITS"/>
<dbReference type="GO" id="GO:0004222">
    <property type="term" value="F:metalloendopeptidase activity"/>
    <property type="evidence" value="ECO:0007669"/>
    <property type="project" value="InterPro"/>
</dbReference>
<evidence type="ECO:0000256" key="5">
    <source>
        <dbReference type="ARBA" id="ARBA00022833"/>
    </source>
</evidence>
<evidence type="ECO:0000256" key="8">
    <source>
        <dbReference type="PIRSR" id="PIRSR601577-2"/>
    </source>
</evidence>
<dbReference type="Proteomes" id="UP000007797">
    <property type="component" value="Unassembled WGS sequence"/>
</dbReference>
<evidence type="ECO:0000256" key="6">
    <source>
        <dbReference type="ARBA" id="ARBA00023049"/>
    </source>
</evidence>
<keyword evidence="10" id="KW-0812">Transmembrane</keyword>
<dbReference type="SUPFAM" id="SSF55486">
    <property type="entry name" value="Metalloproteases ('zincins'), catalytic domain"/>
    <property type="match status" value="1"/>
</dbReference>
<comment type="similarity">
    <text evidence="1">Belongs to the peptidase M8 family.</text>
</comment>
<feature type="active site" evidence="7">
    <location>
        <position position="361"/>
    </location>
</feature>
<dbReference type="GO" id="GO:0006508">
    <property type="term" value="P:proteolysis"/>
    <property type="evidence" value="ECO:0007669"/>
    <property type="project" value="UniProtKB-KW"/>
</dbReference>
<keyword evidence="2" id="KW-0645">Protease</keyword>
<feature type="signal peptide" evidence="11">
    <location>
        <begin position="1"/>
        <end position="24"/>
    </location>
</feature>
<keyword evidence="3 8" id="KW-0479">Metal-binding</keyword>
<feature type="binding site" evidence="8">
    <location>
        <position position="444"/>
    </location>
    <ligand>
        <name>Zn(2+)</name>
        <dbReference type="ChEBI" id="CHEBI:29105"/>
        <note>catalytic</note>
    </ligand>
</feature>
<accession>F4PJU5</accession>
<evidence type="ECO:0000256" key="1">
    <source>
        <dbReference type="ARBA" id="ARBA00005860"/>
    </source>
</evidence>
<keyword evidence="13" id="KW-1185">Reference proteome</keyword>
<evidence type="ECO:0000256" key="4">
    <source>
        <dbReference type="ARBA" id="ARBA00022801"/>
    </source>
</evidence>
<evidence type="ECO:0000256" key="7">
    <source>
        <dbReference type="PIRSR" id="PIRSR601577-1"/>
    </source>
</evidence>
<dbReference type="GO" id="GO:0007155">
    <property type="term" value="P:cell adhesion"/>
    <property type="evidence" value="ECO:0007669"/>
    <property type="project" value="InterPro"/>
</dbReference>
<evidence type="ECO:0000256" key="3">
    <source>
        <dbReference type="ARBA" id="ARBA00022723"/>
    </source>
</evidence>
<dbReference type="Pfam" id="PF01457">
    <property type="entry name" value="Peptidase_M8"/>
    <property type="match status" value="1"/>
</dbReference>
<feature type="binding site" evidence="8">
    <location>
        <position position="364"/>
    </location>
    <ligand>
        <name>Zn(2+)</name>
        <dbReference type="ChEBI" id="CHEBI:29105"/>
        <note>catalytic</note>
    </ligand>
</feature>
<feature type="transmembrane region" description="Helical" evidence="10">
    <location>
        <begin position="680"/>
        <end position="699"/>
    </location>
</feature>
<evidence type="ECO:0000256" key="2">
    <source>
        <dbReference type="ARBA" id="ARBA00022670"/>
    </source>
</evidence>
<comment type="cofactor">
    <cofactor evidence="8">
        <name>Zn(2+)</name>
        <dbReference type="ChEBI" id="CHEBI:29105"/>
    </cofactor>
    <text evidence="8">Binds 1 zinc ion per subunit.</text>
</comment>
<keyword evidence="10" id="KW-0472">Membrane</keyword>